<feature type="domain" description="CENPJ tubulin-binding region" evidence="4">
    <location>
        <begin position="324"/>
        <end position="386"/>
    </location>
</feature>
<dbReference type="GO" id="GO:0015631">
    <property type="term" value="F:tubulin binding"/>
    <property type="evidence" value="ECO:0007669"/>
    <property type="project" value="TreeGrafter"/>
</dbReference>
<dbReference type="AlphaFoldDB" id="A0A401SE92"/>
<feature type="region of interest" description="Disordered" evidence="3">
    <location>
        <begin position="245"/>
        <end position="324"/>
    </location>
</feature>
<feature type="coiled-coil region" evidence="2">
    <location>
        <begin position="923"/>
        <end position="985"/>
    </location>
</feature>
<name>A0A401SE92_CHIPU</name>
<feature type="region of interest" description="Disordered" evidence="3">
    <location>
        <begin position="625"/>
        <end position="650"/>
    </location>
</feature>
<evidence type="ECO:0000256" key="2">
    <source>
        <dbReference type="SAM" id="Coils"/>
    </source>
</evidence>
<keyword evidence="6" id="KW-1185">Reference proteome</keyword>
<evidence type="ECO:0000256" key="3">
    <source>
        <dbReference type="SAM" id="MobiDB-lite"/>
    </source>
</evidence>
<feature type="compositionally biased region" description="Polar residues" evidence="3">
    <location>
        <begin position="273"/>
        <end position="284"/>
    </location>
</feature>
<dbReference type="Proteomes" id="UP000287033">
    <property type="component" value="Unassembled WGS sequence"/>
</dbReference>
<sequence length="1159" mass="131241">MEAVLAISDGVPSTAKWCQHPTWSSSNAENCECLGYQINNLSFSYDQNGLMENLNMSAVINNQGQHFLTEWTTDVARAGVILNAPFCFNSTDSTPECRSVNDSFSTQFVPLQFSNNSSCISIDSLHDEPLLNVDMPNGKMQTAFDVNSSLISGLHSDVMQCTSSSQNGSLYCNNEAMKHAEEKIICNNAVMQKLEQLREWQQERQEQLKKQHQEQLQRLVHEQQTLLGLIGAQQGIAGTSSKLQNMEDQHPVKAVEQSPEYTKQENDVLEGENQVQDEPNSGCSFSDEPSDTHQGNKDCPSTSLFPSPSEKLDHKDPLSFTALEERPIKPGVGIRKETYEEYLEKQMQMEEERLKQQQLKLNQPQDKGHQKRKFLKCGEGLARFSKVNSRCLTSKKITDKESNITNQPAAGSQSSVSTTHQKLQCKFTTLNKENHFRSSAGLIINPAANNKGKNNSALRVKRLTALDNCKGENSSQSPLKMQADRKKTTLVGKIQNIPKTIKTDCANMVQKYEQSASKQTGQSTVTSHRPIAVHNGEKFQTNEFVVPTWPSNKEATGHEHTLETSFQKNLEKWNKEKERENIELNEFEFLEEAAEELSFSSNSSFVQKMIQGNWQNNECRRLSSTPIKSDQHKTVENSSEPVNSGNTDFEEDVNLKSHNILEHKNRVKENGKTVIGLPTSDKVAFKTVDCDPLEDEFSSCNTTLDSEIDDLDSTLTNEKTTRKQSVICSSDKEDDPKSKCRKKPTDILSKDKNMDTDLDLSSSSSSSSDVDIEMPTVIENKMILLSQKQDSSLSNSRCKISSTCHQEHVDFDDEQTWADLDESGLINHEDNSAESVNSSVLDRCFSSGKTNEDKIMQRKVASAKKGVVDEKNVDKAPESPPVSDLIKRLFPSLKTKNESRSDQGLEQKFKAVNDKPIGAGIQSKLLKDKLAELEHEINQFRAENATLVQLRNDREKAMVDLRKEFEDFERKKTEQLSQFEEYKKEELKRLQKERMIFEKHAAAARAIPDKKERQEIQALKQQIVDLQEELKRKELRWSSIHARLRNQIETLTKENKELRDEVNVMERLRLETWKKAEAVIEKKIESTSPRLNKTELAVRPGGQKDRGRSAQMGRKKTPHMIEQTTPRDVKLGQAVKFSAPTETKNSLKESEYIFSANNR</sequence>
<evidence type="ECO:0000259" key="4">
    <source>
        <dbReference type="Pfam" id="PF25779"/>
    </source>
</evidence>
<dbReference type="GO" id="GO:0061511">
    <property type="term" value="P:centriole elongation"/>
    <property type="evidence" value="ECO:0007669"/>
    <property type="project" value="TreeGrafter"/>
</dbReference>
<organism evidence="5 6">
    <name type="scientific">Chiloscyllium punctatum</name>
    <name type="common">Brownbanded bambooshark</name>
    <name type="synonym">Hemiscyllium punctatum</name>
    <dbReference type="NCBI Taxonomy" id="137246"/>
    <lineage>
        <taxon>Eukaryota</taxon>
        <taxon>Metazoa</taxon>
        <taxon>Chordata</taxon>
        <taxon>Craniata</taxon>
        <taxon>Vertebrata</taxon>
        <taxon>Chondrichthyes</taxon>
        <taxon>Elasmobranchii</taxon>
        <taxon>Galeomorphii</taxon>
        <taxon>Galeoidea</taxon>
        <taxon>Orectolobiformes</taxon>
        <taxon>Hemiscylliidae</taxon>
        <taxon>Chiloscyllium</taxon>
    </lineage>
</organism>
<dbReference type="Pfam" id="PF25779">
    <property type="entry name" value="Tubulin-bind_CPAP"/>
    <property type="match status" value="1"/>
</dbReference>
<evidence type="ECO:0000313" key="6">
    <source>
        <dbReference type="Proteomes" id="UP000287033"/>
    </source>
</evidence>
<reference evidence="5 6" key="1">
    <citation type="journal article" date="2018" name="Nat. Ecol. Evol.">
        <title>Shark genomes provide insights into elasmobranch evolution and the origin of vertebrates.</title>
        <authorList>
            <person name="Hara Y"/>
            <person name="Yamaguchi K"/>
            <person name="Onimaru K"/>
            <person name="Kadota M"/>
            <person name="Koyanagi M"/>
            <person name="Keeley SD"/>
            <person name="Tatsumi K"/>
            <person name="Tanaka K"/>
            <person name="Motone F"/>
            <person name="Kageyama Y"/>
            <person name="Nozu R"/>
            <person name="Adachi N"/>
            <person name="Nishimura O"/>
            <person name="Nakagawa R"/>
            <person name="Tanegashima C"/>
            <person name="Kiyatake I"/>
            <person name="Matsumoto R"/>
            <person name="Murakumo K"/>
            <person name="Nishida K"/>
            <person name="Terakita A"/>
            <person name="Kuratani S"/>
            <person name="Sato K"/>
            <person name="Hyodo S Kuraku.S."/>
        </authorList>
    </citation>
    <scope>NUCLEOTIDE SEQUENCE [LARGE SCALE GENOMIC DNA]</scope>
</reference>
<feature type="coiled-coil region" evidence="2">
    <location>
        <begin position="190"/>
        <end position="222"/>
    </location>
</feature>
<feature type="compositionally biased region" description="Basic and acidic residues" evidence="3">
    <location>
        <begin position="730"/>
        <end position="755"/>
    </location>
</feature>
<dbReference type="OMA" id="EENSCKH"/>
<dbReference type="PANTHER" id="PTHR10331:SF6">
    <property type="entry name" value="SPINDLE ASSEMBLY ABNORMAL 4"/>
    <property type="match status" value="1"/>
</dbReference>
<feature type="compositionally biased region" description="Polar residues" evidence="3">
    <location>
        <begin position="636"/>
        <end position="647"/>
    </location>
</feature>
<comment type="similarity">
    <text evidence="1">Belongs to the TCP10 family.</text>
</comment>
<gene>
    <name evidence="5" type="ORF">chiPu_0007186</name>
</gene>
<feature type="region of interest" description="Disordered" evidence="3">
    <location>
        <begin position="715"/>
        <end position="770"/>
    </location>
</feature>
<evidence type="ECO:0000313" key="5">
    <source>
        <dbReference type="EMBL" id="GCC28752.1"/>
    </source>
</evidence>
<dbReference type="GO" id="GO:0005813">
    <property type="term" value="C:centrosome"/>
    <property type="evidence" value="ECO:0007669"/>
    <property type="project" value="TreeGrafter"/>
</dbReference>
<dbReference type="EMBL" id="BEZZ01000218">
    <property type="protein sequence ID" value="GCC28752.1"/>
    <property type="molecule type" value="Genomic_DNA"/>
</dbReference>
<dbReference type="PANTHER" id="PTHR10331">
    <property type="entry name" value="T COMPLEX PROTEIN 10"/>
    <property type="match status" value="1"/>
</dbReference>
<dbReference type="STRING" id="137246.A0A401SE92"/>
<feature type="compositionally biased region" description="Basic and acidic residues" evidence="3">
    <location>
        <begin position="310"/>
        <end position="324"/>
    </location>
</feature>
<accession>A0A401SE92</accession>
<dbReference type="GO" id="GO:0060271">
    <property type="term" value="P:cilium assembly"/>
    <property type="evidence" value="ECO:0007669"/>
    <property type="project" value="TreeGrafter"/>
</dbReference>
<feature type="coiled-coil region" evidence="2">
    <location>
        <begin position="1009"/>
        <end position="1071"/>
    </location>
</feature>
<dbReference type="InterPro" id="IPR058029">
    <property type="entry name" value="Tubulin-bd_CENPJ"/>
</dbReference>
<evidence type="ECO:0000256" key="1">
    <source>
        <dbReference type="ARBA" id="ARBA00005627"/>
    </source>
</evidence>
<dbReference type="GO" id="GO:0005814">
    <property type="term" value="C:centriole"/>
    <property type="evidence" value="ECO:0007669"/>
    <property type="project" value="TreeGrafter"/>
</dbReference>
<protein>
    <recommendedName>
        <fullName evidence="4">CENPJ tubulin-binding region domain-containing protein</fullName>
    </recommendedName>
</protein>
<comment type="caution">
    <text evidence="5">The sequence shown here is derived from an EMBL/GenBank/DDBJ whole genome shotgun (WGS) entry which is preliminary data.</text>
</comment>
<feature type="compositionally biased region" description="Polar residues" evidence="3">
    <location>
        <begin position="715"/>
        <end position="728"/>
    </location>
</feature>
<feature type="region of interest" description="Disordered" evidence="3">
    <location>
        <begin position="1098"/>
        <end position="1142"/>
    </location>
</feature>
<keyword evidence="2" id="KW-0175">Coiled coil</keyword>
<dbReference type="InterPro" id="IPR026581">
    <property type="entry name" value="TCP10L/CENPJ"/>
</dbReference>
<dbReference type="OrthoDB" id="10252174at2759"/>
<proteinExistence type="inferred from homology"/>